<dbReference type="SUPFAM" id="SSF52172">
    <property type="entry name" value="CheY-like"/>
    <property type="match status" value="1"/>
</dbReference>
<dbReference type="PROSITE" id="PS50110">
    <property type="entry name" value="RESPONSE_REGULATORY"/>
    <property type="match status" value="1"/>
</dbReference>
<keyword evidence="2" id="KW-0597">Phosphoprotein</keyword>
<dbReference type="InterPro" id="IPR016032">
    <property type="entry name" value="Sig_transdc_resp-reg_C-effctor"/>
</dbReference>
<dbReference type="InterPro" id="IPR039420">
    <property type="entry name" value="WalR-like"/>
</dbReference>
<protein>
    <submittedName>
        <fullName evidence="6">Response regulator transcription factor</fullName>
    </submittedName>
</protein>
<dbReference type="InterPro" id="IPR001789">
    <property type="entry name" value="Sig_transdc_resp-reg_receiver"/>
</dbReference>
<dbReference type="InterPro" id="IPR011006">
    <property type="entry name" value="CheY-like_superfamily"/>
</dbReference>
<dbReference type="SUPFAM" id="SSF46894">
    <property type="entry name" value="C-terminal effector domain of the bipartite response regulators"/>
    <property type="match status" value="1"/>
</dbReference>
<dbReference type="InterPro" id="IPR001867">
    <property type="entry name" value="OmpR/PhoB-type_DNA-bd"/>
</dbReference>
<organism evidence="6 7">
    <name type="scientific">Olsenella absiana</name>
    <dbReference type="NCBI Taxonomy" id="3115222"/>
    <lineage>
        <taxon>Bacteria</taxon>
        <taxon>Bacillati</taxon>
        <taxon>Actinomycetota</taxon>
        <taxon>Coriobacteriia</taxon>
        <taxon>Coriobacteriales</taxon>
        <taxon>Atopobiaceae</taxon>
        <taxon>Olsenella</taxon>
    </lineage>
</organism>
<accession>A0ABU7RAA8</accession>
<comment type="caution">
    <text evidence="6">The sequence shown here is derived from an EMBL/GenBank/DDBJ whole genome shotgun (WGS) entry which is preliminary data.</text>
</comment>
<dbReference type="RefSeq" id="WP_330958314.1">
    <property type="nucleotide sequence ID" value="NZ_JAZGJQ010000005.1"/>
</dbReference>
<evidence type="ECO:0000259" key="5">
    <source>
        <dbReference type="PROSITE" id="PS51755"/>
    </source>
</evidence>
<dbReference type="Pfam" id="PF00072">
    <property type="entry name" value="Response_reg"/>
    <property type="match status" value="1"/>
</dbReference>
<evidence type="ECO:0000256" key="1">
    <source>
        <dbReference type="ARBA" id="ARBA00023125"/>
    </source>
</evidence>
<feature type="DNA-binding region" description="OmpR/PhoB-type" evidence="3">
    <location>
        <begin position="131"/>
        <end position="230"/>
    </location>
</feature>
<dbReference type="CDD" id="cd00383">
    <property type="entry name" value="trans_reg_C"/>
    <property type="match status" value="1"/>
</dbReference>
<keyword evidence="7" id="KW-1185">Reference proteome</keyword>
<feature type="modified residue" description="4-aspartylphosphate" evidence="2">
    <location>
        <position position="56"/>
    </location>
</feature>
<dbReference type="PROSITE" id="PS51755">
    <property type="entry name" value="OMPR_PHOB"/>
    <property type="match status" value="1"/>
</dbReference>
<evidence type="ECO:0000259" key="4">
    <source>
        <dbReference type="PROSITE" id="PS50110"/>
    </source>
</evidence>
<feature type="domain" description="Response regulatory" evidence="4">
    <location>
        <begin position="7"/>
        <end position="120"/>
    </location>
</feature>
<dbReference type="SMART" id="SM00448">
    <property type="entry name" value="REC"/>
    <property type="match status" value="1"/>
</dbReference>
<evidence type="ECO:0000256" key="2">
    <source>
        <dbReference type="PROSITE-ProRule" id="PRU00169"/>
    </source>
</evidence>
<dbReference type="PANTHER" id="PTHR48111:SF73">
    <property type="entry name" value="ALKALINE PHOSPHATASE SYNTHESIS TRANSCRIPTIONAL REGULATORY PROTEIN PHOP"/>
    <property type="match status" value="1"/>
</dbReference>
<dbReference type="PANTHER" id="PTHR48111">
    <property type="entry name" value="REGULATOR OF RPOS"/>
    <property type="match status" value="1"/>
</dbReference>
<dbReference type="CDD" id="cd17574">
    <property type="entry name" value="REC_OmpR"/>
    <property type="match status" value="1"/>
</dbReference>
<dbReference type="Pfam" id="PF00486">
    <property type="entry name" value="Trans_reg_C"/>
    <property type="match status" value="1"/>
</dbReference>
<dbReference type="InterPro" id="IPR036388">
    <property type="entry name" value="WH-like_DNA-bd_sf"/>
</dbReference>
<dbReference type="Gene3D" id="6.10.250.690">
    <property type="match status" value="1"/>
</dbReference>
<dbReference type="EMBL" id="JAZGJQ010000005">
    <property type="protein sequence ID" value="MEE6147546.1"/>
    <property type="molecule type" value="Genomic_DNA"/>
</dbReference>
<keyword evidence="1 3" id="KW-0238">DNA-binding</keyword>
<dbReference type="SMART" id="SM00862">
    <property type="entry name" value="Trans_reg_C"/>
    <property type="match status" value="1"/>
</dbReference>
<evidence type="ECO:0000313" key="6">
    <source>
        <dbReference type="EMBL" id="MEE6147546.1"/>
    </source>
</evidence>
<proteinExistence type="predicted"/>
<feature type="domain" description="OmpR/PhoB-type" evidence="5">
    <location>
        <begin position="131"/>
        <end position="230"/>
    </location>
</feature>
<dbReference type="Gene3D" id="3.40.50.2300">
    <property type="match status" value="1"/>
</dbReference>
<dbReference type="Gene3D" id="1.10.10.10">
    <property type="entry name" value="Winged helix-like DNA-binding domain superfamily/Winged helix DNA-binding domain"/>
    <property type="match status" value="1"/>
</dbReference>
<name>A0ABU7RAA8_9ACTN</name>
<reference evidence="6 7" key="1">
    <citation type="submission" date="2024-01" db="EMBL/GenBank/DDBJ databases">
        <title>Description of Olsenella sp. nov., isolated from pig feces.</title>
        <authorList>
            <person name="Chang Y.-H."/>
        </authorList>
    </citation>
    <scope>NUCLEOTIDE SEQUENCE [LARGE SCALE GENOMIC DNA]</scope>
    <source>
        <strain evidence="6 7">YH-ols2223</strain>
    </source>
</reference>
<dbReference type="Proteomes" id="UP001332931">
    <property type="component" value="Unassembled WGS sequence"/>
</dbReference>
<sequence length="243" mass="27661">MASEEKRILLVEDEKTIRDAVAAYLERENYSVRGVGDGQSAVEEFEKHSFDLIILDLMLPKLSGERVCRAIRETSNVPIIMLTAKGEVEDRIIGLELGADDYLIKPFSPRELVARVRALLRRAHTESEPQLEVLDFGDLVIDISGHKVMIDDREVDLTASEFKLLTTLARFPGRVYTRMELVEKVLGYDFEGYERTIDSHVKNLRAKLGDDPRNPRWLYTVHGVGYRFEAGDAEKAKQKPKAK</sequence>
<evidence type="ECO:0000313" key="7">
    <source>
        <dbReference type="Proteomes" id="UP001332931"/>
    </source>
</evidence>
<evidence type="ECO:0000256" key="3">
    <source>
        <dbReference type="PROSITE-ProRule" id="PRU01091"/>
    </source>
</evidence>
<gene>
    <name evidence="6" type="ORF">VXJ25_06050</name>
</gene>